<sequence>VAEKDEGVLSNDCSLLGLPNEIIEMIFAYLDFASRCKIRVNRRLRWIESTIDFEKEEGEQWDKVEITSAPTGFHLWLPNRNTPSPLSIGTFEKICKRVDFGMLIITMRFKSESHFKLIDKLKFVTASELELNDYREEDSPVLSSEKLTFLIIRDLIERFEGVEIDSVCTSLSCDDVSKLREIIRDSAYGRLRFFVTEELARQLADRFMGIHPSFFDKAHRPADPLFYVDTDYDVYRNPSRLGKLYENDENLMTSIDCYFNRVPREFKIEFEQHTDDSLDEIFENLEAI</sequence>
<dbReference type="AlphaFoldDB" id="A0AAV5WF82"/>
<evidence type="ECO:0000259" key="1">
    <source>
        <dbReference type="Pfam" id="PF00646"/>
    </source>
</evidence>
<feature type="non-terminal residue" evidence="2">
    <location>
        <position position="1"/>
    </location>
</feature>
<name>A0AAV5WF82_9BILA</name>
<dbReference type="InterPro" id="IPR036047">
    <property type="entry name" value="F-box-like_dom_sf"/>
</dbReference>
<dbReference type="Pfam" id="PF00646">
    <property type="entry name" value="F-box"/>
    <property type="match status" value="1"/>
</dbReference>
<organism evidence="2 3">
    <name type="scientific">Pristionchus fissidentatus</name>
    <dbReference type="NCBI Taxonomy" id="1538716"/>
    <lineage>
        <taxon>Eukaryota</taxon>
        <taxon>Metazoa</taxon>
        <taxon>Ecdysozoa</taxon>
        <taxon>Nematoda</taxon>
        <taxon>Chromadorea</taxon>
        <taxon>Rhabditida</taxon>
        <taxon>Rhabditina</taxon>
        <taxon>Diplogasteromorpha</taxon>
        <taxon>Diplogasteroidea</taxon>
        <taxon>Neodiplogasteridae</taxon>
        <taxon>Pristionchus</taxon>
    </lineage>
</organism>
<evidence type="ECO:0000313" key="2">
    <source>
        <dbReference type="EMBL" id="GMT29348.1"/>
    </source>
</evidence>
<dbReference type="InterPro" id="IPR001810">
    <property type="entry name" value="F-box_dom"/>
</dbReference>
<dbReference type="Proteomes" id="UP001432322">
    <property type="component" value="Unassembled WGS sequence"/>
</dbReference>
<reference evidence="2" key="1">
    <citation type="submission" date="2023-10" db="EMBL/GenBank/DDBJ databases">
        <title>Genome assembly of Pristionchus species.</title>
        <authorList>
            <person name="Yoshida K."/>
            <person name="Sommer R.J."/>
        </authorList>
    </citation>
    <scope>NUCLEOTIDE SEQUENCE</scope>
    <source>
        <strain evidence="2">RS5133</strain>
    </source>
</reference>
<gene>
    <name evidence="2" type="ORF">PFISCL1PPCAC_20645</name>
</gene>
<dbReference type="EMBL" id="BTSY01000005">
    <property type="protein sequence ID" value="GMT29348.1"/>
    <property type="molecule type" value="Genomic_DNA"/>
</dbReference>
<protein>
    <recommendedName>
        <fullName evidence="1">F-box domain-containing protein</fullName>
    </recommendedName>
</protein>
<dbReference type="SUPFAM" id="SSF81383">
    <property type="entry name" value="F-box domain"/>
    <property type="match status" value="1"/>
</dbReference>
<dbReference type="CDD" id="cd09917">
    <property type="entry name" value="F-box_SF"/>
    <property type="match status" value="1"/>
</dbReference>
<proteinExistence type="predicted"/>
<keyword evidence="3" id="KW-1185">Reference proteome</keyword>
<accession>A0AAV5WF82</accession>
<comment type="caution">
    <text evidence="2">The sequence shown here is derived from an EMBL/GenBank/DDBJ whole genome shotgun (WGS) entry which is preliminary data.</text>
</comment>
<feature type="domain" description="F-box" evidence="1">
    <location>
        <begin position="15"/>
        <end position="39"/>
    </location>
</feature>
<evidence type="ECO:0000313" key="3">
    <source>
        <dbReference type="Proteomes" id="UP001432322"/>
    </source>
</evidence>